<keyword evidence="3 14" id="KW-0812">Transmembrane</keyword>
<feature type="non-terminal residue" evidence="18">
    <location>
        <position position="1"/>
    </location>
</feature>
<feature type="compositionally biased region" description="Polar residues" evidence="15">
    <location>
        <begin position="483"/>
        <end position="498"/>
    </location>
</feature>
<protein>
    <submittedName>
        <fullName evidence="18">Uncharacterized protein</fullName>
    </submittedName>
</protein>
<dbReference type="PROSITE" id="PS00236">
    <property type="entry name" value="NEUROTR_ION_CHANNEL"/>
    <property type="match status" value="1"/>
</dbReference>
<feature type="transmembrane region" description="Helical" evidence="14">
    <location>
        <begin position="372"/>
        <end position="392"/>
    </location>
</feature>
<feature type="compositionally biased region" description="Basic and acidic residues" evidence="15">
    <location>
        <begin position="60"/>
        <end position="70"/>
    </location>
</feature>
<keyword evidence="2" id="KW-1003">Cell membrane</keyword>
<keyword evidence="10" id="KW-0325">Glycoprotein</keyword>
<dbReference type="InterPro" id="IPR002394">
    <property type="entry name" value="Nicotinic_acetylcholine_rcpt"/>
</dbReference>
<feature type="transmembrane region" description="Helical" evidence="14">
    <location>
        <begin position="339"/>
        <end position="360"/>
    </location>
</feature>
<feature type="region of interest" description="Disordered" evidence="15">
    <location>
        <begin position="427"/>
        <end position="516"/>
    </location>
</feature>
<reference evidence="18 19" key="1">
    <citation type="submission" date="2022-05" db="EMBL/GenBank/DDBJ databases">
        <authorList>
            <consortium name="Genoscope - CEA"/>
            <person name="William W."/>
        </authorList>
    </citation>
    <scope>NUCLEOTIDE SEQUENCE [LARGE SCALE GENOMIC DNA]</scope>
</reference>
<feature type="domain" description="Neurotransmitter-gated ion-channel ligand-binding" evidence="16">
    <location>
        <begin position="100"/>
        <end position="307"/>
    </location>
</feature>
<evidence type="ECO:0000256" key="6">
    <source>
        <dbReference type="ARBA" id="ARBA00023065"/>
    </source>
</evidence>
<dbReference type="InterPro" id="IPR006029">
    <property type="entry name" value="Neurotrans-gated_channel_TM"/>
</dbReference>
<comment type="similarity">
    <text evidence="14">Belongs to the ligand-gated ion channel (TC 1.A.9) family.</text>
</comment>
<feature type="domain" description="Neurotransmitter-gated ion-channel transmembrane" evidence="17">
    <location>
        <begin position="314"/>
        <end position="510"/>
    </location>
</feature>
<evidence type="ECO:0000256" key="3">
    <source>
        <dbReference type="ARBA" id="ARBA00022692"/>
    </source>
</evidence>
<name>A0ABN8NYI6_9CNID</name>
<dbReference type="PRINTS" id="PR00254">
    <property type="entry name" value="NICOTINICR"/>
</dbReference>
<evidence type="ECO:0000259" key="16">
    <source>
        <dbReference type="Pfam" id="PF02931"/>
    </source>
</evidence>
<organism evidence="18 19">
    <name type="scientific">Porites lobata</name>
    <dbReference type="NCBI Taxonomy" id="104759"/>
    <lineage>
        <taxon>Eukaryota</taxon>
        <taxon>Metazoa</taxon>
        <taxon>Cnidaria</taxon>
        <taxon>Anthozoa</taxon>
        <taxon>Hexacorallia</taxon>
        <taxon>Scleractinia</taxon>
        <taxon>Fungiina</taxon>
        <taxon>Poritidae</taxon>
        <taxon>Porites</taxon>
    </lineage>
</organism>
<evidence type="ECO:0000256" key="4">
    <source>
        <dbReference type="ARBA" id="ARBA00022989"/>
    </source>
</evidence>
<comment type="subcellular location">
    <subcellularLocation>
        <location evidence="13">Synaptic cell membrane</location>
        <topology evidence="13">Multi-pass membrane protein</topology>
    </subcellularLocation>
</comment>
<comment type="caution">
    <text evidence="18">The sequence shown here is derived from an EMBL/GenBank/DDBJ whole genome shotgun (WGS) entry which is preliminary data.</text>
</comment>
<feature type="compositionally biased region" description="Polar residues" evidence="15">
    <location>
        <begin position="458"/>
        <end position="472"/>
    </location>
</feature>
<dbReference type="InterPro" id="IPR018000">
    <property type="entry name" value="Neurotransmitter_ion_chnl_CS"/>
</dbReference>
<dbReference type="Pfam" id="PF02932">
    <property type="entry name" value="Neur_chan_memb"/>
    <property type="match status" value="1"/>
</dbReference>
<keyword evidence="11" id="KW-1071">Ligand-gated ion channel</keyword>
<keyword evidence="7 14" id="KW-0472">Membrane</keyword>
<dbReference type="EMBL" id="CALNXK010000042">
    <property type="protein sequence ID" value="CAH3126208.1"/>
    <property type="molecule type" value="Genomic_DNA"/>
</dbReference>
<evidence type="ECO:0000256" key="8">
    <source>
        <dbReference type="ARBA" id="ARBA00023157"/>
    </source>
</evidence>
<dbReference type="InterPro" id="IPR036719">
    <property type="entry name" value="Neuro-gated_channel_TM_sf"/>
</dbReference>
<evidence type="ECO:0000313" key="19">
    <source>
        <dbReference type="Proteomes" id="UP001159405"/>
    </source>
</evidence>
<dbReference type="InterPro" id="IPR038050">
    <property type="entry name" value="Neuro_actylchol_rec"/>
</dbReference>
<keyword evidence="12 14" id="KW-0407">Ion channel</keyword>
<dbReference type="NCBIfam" id="TIGR00860">
    <property type="entry name" value="LIC"/>
    <property type="match status" value="1"/>
</dbReference>
<dbReference type="Gene3D" id="2.70.170.10">
    <property type="entry name" value="Neurotransmitter-gated ion-channel ligand-binding domain"/>
    <property type="match status" value="1"/>
</dbReference>
<dbReference type="PRINTS" id="PR00252">
    <property type="entry name" value="NRIONCHANNEL"/>
</dbReference>
<evidence type="ECO:0000256" key="10">
    <source>
        <dbReference type="ARBA" id="ARBA00023180"/>
    </source>
</evidence>
<evidence type="ECO:0000256" key="9">
    <source>
        <dbReference type="ARBA" id="ARBA00023170"/>
    </source>
</evidence>
<sequence>NTDGRQLCAASQKASGFNRYRPSGAKRDLEMINKLTFVVVLTVLLSHNAAANNAFSTHPTTKEPSSERPETQQPVTTRSIRHASSTKGITHMSPERVELSLFRDLFDGYDKRIRPVLRMEDNVTVELGISLFQLIDLDERNEMMKLSIWVRQKWKNPFLRWNATHYGGISEINVNPGNVWKPDLALYNNADAGSDGSLERFNQQIKVNSDGQNLWLAPIILLSSCKIHVKYFPFDEQHCELKFGSWTFDGFHLDLLAEAPKADIGKFALNGEWELIEVLCKRNVIKYVCCDAPYPDITYTVRIRRRTLFFFFNMVIPCLVIVVLSLLSFFLPSEAGERITLVITNMLALTVFMLIVADILPATSEVVPLISVYFTSILTEVGLSLIATCIVLKCYFTNPAFSEVPFWIRQLVIQGLGQLLKIEAKRERKKSQKKGKPVEEGRRSRRKSMADALDPNFDNYSQILSGQRNSLPNAKPKRPVSLAEQTGPNFSSQNQNYLGQKKGESNNKPKRPVSMAESLDPNLNLYHHSHSRRRNTAGNINLLEPNVPPCGACHELTVDMLHLGPGLPVKNLCRFPSRQSLRRESWCENPLSEKAEVNTNVQSQTSLIGALLHRQDHLVDYVKTLVEAVEEQDEHDSKREEWVLVAEILDTFFLYVFVVVMIGSTLLIFTAGTSW</sequence>
<dbReference type="InterPro" id="IPR036734">
    <property type="entry name" value="Neur_chan_lig-bd_sf"/>
</dbReference>
<dbReference type="Pfam" id="PF02931">
    <property type="entry name" value="Neur_chan_LBD"/>
    <property type="match status" value="1"/>
</dbReference>
<evidence type="ECO:0000256" key="15">
    <source>
        <dbReference type="SAM" id="MobiDB-lite"/>
    </source>
</evidence>
<evidence type="ECO:0000256" key="5">
    <source>
        <dbReference type="ARBA" id="ARBA00023018"/>
    </source>
</evidence>
<keyword evidence="8" id="KW-1015">Disulfide bond</keyword>
<dbReference type="PANTHER" id="PTHR18945">
    <property type="entry name" value="NEUROTRANSMITTER GATED ION CHANNEL"/>
    <property type="match status" value="1"/>
</dbReference>
<keyword evidence="19" id="KW-1185">Reference proteome</keyword>
<gene>
    <name evidence="18" type="ORF">PLOB_00032255</name>
</gene>
<dbReference type="CDD" id="cd18997">
    <property type="entry name" value="LGIC_ECD_nAChR"/>
    <property type="match status" value="1"/>
</dbReference>
<evidence type="ECO:0000256" key="7">
    <source>
        <dbReference type="ARBA" id="ARBA00023136"/>
    </source>
</evidence>
<evidence type="ECO:0000256" key="12">
    <source>
        <dbReference type="ARBA" id="ARBA00023303"/>
    </source>
</evidence>
<dbReference type="Proteomes" id="UP001159405">
    <property type="component" value="Unassembled WGS sequence"/>
</dbReference>
<proteinExistence type="inferred from homology"/>
<evidence type="ECO:0000256" key="14">
    <source>
        <dbReference type="RuleBase" id="RU000687"/>
    </source>
</evidence>
<keyword evidence="4 14" id="KW-1133">Transmembrane helix</keyword>
<feature type="transmembrane region" description="Helical" evidence="14">
    <location>
        <begin position="308"/>
        <end position="332"/>
    </location>
</feature>
<keyword evidence="9" id="KW-0675">Receptor</keyword>
<feature type="transmembrane region" description="Helical" evidence="14">
    <location>
        <begin position="652"/>
        <end position="672"/>
    </location>
</feature>
<dbReference type="Gene3D" id="1.20.58.390">
    <property type="entry name" value="Neurotransmitter-gated ion-channel transmembrane domain"/>
    <property type="match status" value="2"/>
</dbReference>
<evidence type="ECO:0000313" key="18">
    <source>
        <dbReference type="EMBL" id="CAH3126208.1"/>
    </source>
</evidence>
<evidence type="ECO:0000256" key="13">
    <source>
        <dbReference type="ARBA" id="ARBA00034099"/>
    </source>
</evidence>
<dbReference type="SUPFAM" id="SSF90112">
    <property type="entry name" value="Neurotransmitter-gated ion-channel transmembrane pore"/>
    <property type="match status" value="1"/>
</dbReference>
<feature type="compositionally biased region" description="Polar residues" evidence="15">
    <location>
        <begin position="71"/>
        <end position="87"/>
    </location>
</feature>
<dbReference type="InterPro" id="IPR006202">
    <property type="entry name" value="Neur_chan_lig-bd"/>
</dbReference>
<keyword evidence="1 14" id="KW-0813">Transport</keyword>
<feature type="region of interest" description="Disordered" evidence="15">
    <location>
        <begin position="54"/>
        <end position="87"/>
    </location>
</feature>
<dbReference type="SUPFAM" id="SSF63712">
    <property type="entry name" value="Nicotinic receptor ligand binding domain-like"/>
    <property type="match status" value="1"/>
</dbReference>
<dbReference type="InterPro" id="IPR006201">
    <property type="entry name" value="Neur_channel"/>
</dbReference>
<dbReference type="CDD" id="cd19051">
    <property type="entry name" value="LGIC_TM_cation"/>
    <property type="match status" value="1"/>
</dbReference>
<keyword evidence="5" id="KW-0770">Synapse</keyword>
<evidence type="ECO:0000256" key="1">
    <source>
        <dbReference type="ARBA" id="ARBA00022448"/>
    </source>
</evidence>
<keyword evidence="6 14" id="KW-0406">Ion transport</keyword>
<evidence type="ECO:0000256" key="11">
    <source>
        <dbReference type="ARBA" id="ARBA00023286"/>
    </source>
</evidence>
<evidence type="ECO:0000259" key="17">
    <source>
        <dbReference type="Pfam" id="PF02932"/>
    </source>
</evidence>
<evidence type="ECO:0000256" key="2">
    <source>
        <dbReference type="ARBA" id="ARBA00022475"/>
    </source>
</evidence>
<accession>A0ABN8NYI6</accession>